<keyword evidence="5" id="KW-1185">Reference proteome</keyword>
<dbReference type="Gene3D" id="1.10.260.40">
    <property type="entry name" value="lambda repressor-like DNA-binding domains"/>
    <property type="match status" value="1"/>
</dbReference>
<dbReference type="AlphaFoldDB" id="A0A5D0CS60"/>
<accession>A0A5D0CS60</accession>
<gene>
    <name evidence="4" type="ORF">FRY98_15660</name>
</gene>
<evidence type="ECO:0000259" key="3">
    <source>
        <dbReference type="PROSITE" id="PS50943"/>
    </source>
</evidence>
<dbReference type="GO" id="GO:0003677">
    <property type="term" value="F:DNA binding"/>
    <property type="evidence" value="ECO:0007669"/>
    <property type="project" value="UniProtKB-KW"/>
</dbReference>
<dbReference type="CDD" id="cd00093">
    <property type="entry name" value="HTH_XRE"/>
    <property type="match status" value="1"/>
</dbReference>
<dbReference type="EMBL" id="VSDO01000003">
    <property type="protein sequence ID" value="TYA12154.1"/>
    <property type="molecule type" value="Genomic_DNA"/>
</dbReference>
<dbReference type="SMART" id="SM00530">
    <property type="entry name" value="HTH_XRE"/>
    <property type="match status" value="1"/>
</dbReference>
<feature type="transmembrane region" description="Helical" evidence="2">
    <location>
        <begin position="98"/>
        <end position="116"/>
    </location>
</feature>
<keyword evidence="1" id="KW-0238">DNA-binding</keyword>
<reference evidence="4 5" key="1">
    <citation type="submission" date="2019-08" db="EMBL/GenBank/DDBJ databases">
        <title>Genome sequencing of Paenibacillus faecis DSM 23593(T).</title>
        <authorList>
            <person name="Kook J.-K."/>
            <person name="Park S.-N."/>
            <person name="Lim Y.K."/>
        </authorList>
    </citation>
    <scope>NUCLEOTIDE SEQUENCE [LARGE SCALE GENOMIC DNA]</scope>
    <source>
        <strain evidence="4 5">DSM 23593</strain>
    </source>
</reference>
<proteinExistence type="predicted"/>
<dbReference type="InterPro" id="IPR001387">
    <property type="entry name" value="Cro/C1-type_HTH"/>
</dbReference>
<feature type="domain" description="HTH cro/C1-type" evidence="3">
    <location>
        <begin position="7"/>
        <end position="61"/>
    </location>
</feature>
<evidence type="ECO:0000313" key="5">
    <source>
        <dbReference type="Proteomes" id="UP000325218"/>
    </source>
</evidence>
<feature type="transmembrane region" description="Helical" evidence="2">
    <location>
        <begin position="211"/>
        <end position="232"/>
    </location>
</feature>
<keyword evidence="2" id="KW-0812">Transmembrane</keyword>
<name>A0A5D0CS60_9BACL</name>
<dbReference type="Pfam" id="PF01381">
    <property type="entry name" value="HTH_3"/>
    <property type="match status" value="1"/>
</dbReference>
<keyword evidence="2" id="KW-1133">Transmembrane helix</keyword>
<sequence length="265" mass="29902">MTFGEKLLKLRKEKGLSQEALAEKLNTTRQAVSKWENGQGYPETEKLLMIGNLFEVSMDYLLKETVQPHPNEEEARGYYVNKETAEAYLMHERRTSKFVALGFGLLIFSTVPYLVFKQEPAIYTFLIIVIAVLGIGMLVTAISIDGDNTYKALKKEPLLFDPGYLKELAARYEQAKRRCNPVIVVGVCLILTGGLAFLLEKKEITSGILVPYYPGFAAMIAVGMYIFVRTLAVLEAYKLLVKNEEHVNRLGAKLLKKARKKIEDL</sequence>
<protein>
    <submittedName>
        <fullName evidence="4">Helix-turn-helix transcriptional regulator</fullName>
    </submittedName>
</protein>
<evidence type="ECO:0000313" key="4">
    <source>
        <dbReference type="EMBL" id="TYA12154.1"/>
    </source>
</evidence>
<dbReference type="PANTHER" id="PTHR46558:SF13">
    <property type="entry name" value="HTH-TYPE TRANSCRIPTIONAL REGULATOR IMMR"/>
    <property type="match status" value="1"/>
</dbReference>
<organism evidence="4 5">
    <name type="scientific">Paenibacillus faecis</name>
    <dbReference type="NCBI Taxonomy" id="862114"/>
    <lineage>
        <taxon>Bacteria</taxon>
        <taxon>Bacillati</taxon>
        <taxon>Bacillota</taxon>
        <taxon>Bacilli</taxon>
        <taxon>Bacillales</taxon>
        <taxon>Paenibacillaceae</taxon>
        <taxon>Paenibacillus</taxon>
    </lineage>
</organism>
<dbReference type="Proteomes" id="UP000325218">
    <property type="component" value="Unassembled WGS sequence"/>
</dbReference>
<feature type="transmembrane region" description="Helical" evidence="2">
    <location>
        <begin position="122"/>
        <end position="144"/>
    </location>
</feature>
<dbReference type="PROSITE" id="PS50943">
    <property type="entry name" value="HTH_CROC1"/>
    <property type="match status" value="1"/>
</dbReference>
<feature type="transmembrane region" description="Helical" evidence="2">
    <location>
        <begin position="181"/>
        <end position="199"/>
    </location>
</feature>
<dbReference type="InterPro" id="IPR010982">
    <property type="entry name" value="Lambda_DNA-bd_dom_sf"/>
</dbReference>
<dbReference type="SUPFAM" id="SSF47413">
    <property type="entry name" value="lambda repressor-like DNA-binding domains"/>
    <property type="match status" value="1"/>
</dbReference>
<dbReference type="RefSeq" id="WP_148453595.1">
    <property type="nucleotide sequence ID" value="NZ_VSDO01000003.1"/>
</dbReference>
<comment type="caution">
    <text evidence="4">The sequence shown here is derived from an EMBL/GenBank/DDBJ whole genome shotgun (WGS) entry which is preliminary data.</text>
</comment>
<dbReference type="PANTHER" id="PTHR46558">
    <property type="entry name" value="TRACRIPTIONAL REGULATORY PROTEIN-RELATED-RELATED"/>
    <property type="match status" value="1"/>
</dbReference>
<evidence type="ECO:0000256" key="1">
    <source>
        <dbReference type="ARBA" id="ARBA00023125"/>
    </source>
</evidence>
<dbReference type="OrthoDB" id="9804312at2"/>
<evidence type="ECO:0000256" key="2">
    <source>
        <dbReference type="SAM" id="Phobius"/>
    </source>
</evidence>
<keyword evidence="2" id="KW-0472">Membrane</keyword>